<proteinExistence type="predicted"/>
<name>A0AAQ3X9Y1_PASNO</name>
<dbReference type="EMBL" id="CP144752">
    <property type="protein sequence ID" value="WVZ89981.1"/>
    <property type="molecule type" value="Genomic_DNA"/>
</dbReference>
<gene>
    <name evidence="1" type="ORF">U9M48_036325</name>
</gene>
<dbReference type="Proteomes" id="UP001341281">
    <property type="component" value="Chromosome 08"/>
</dbReference>
<keyword evidence="2" id="KW-1185">Reference proteome</keyword>
<protein>
    <submittedName>
        <fullName evidence="1">Uncharacterized protein</fullName>
    </submittedName>
</protein>
<evidence type="ECO:0000313" key="2">
    <source>
        <dbReference type="Proteomes" id="UP001341281"/>
    </source>
</evidence>
<accession>A0AAQ3X9Y1</accession>
<reference evidence="1 2" key="1">
    <citation type="submission" date="2024-02" db="EMBL/GenBank/DDBJ databases">
        <title>High-quality chromosome-scale genome assembly of Pensacola bahiagrass (Paspalum notatum Flugge var. saurae).</title>
        <authorList>
            <person name="Vega J.M."/>
            <person name="Podio M."/>
            <person name="Orjuela J."/>
            <person name="Siena L.A."/>
            <person name="Pessino S.C."/>
            <person name="Combes M.C."/>
            <person name="Mariac C."/>
            <person name="Albertini E."/>
            <person name="Pupilli F."/>
            <person name="Ortiz J.P.A."/>
            <person name="Leblanc O."/>
        </authorList>
    </citation>
    <scope>NUCLEOTIDE SEQUENCE [LARGE SCALE GENOMIC DNA]</scope>
    <source>
        <strain evidence="1">R1</strain>
        <tissue evidence="1">Leaf</tissue>
    </source>
</reference>
<organism evidence="1 2">
    <name type="scientific">Paspalum notatum var. saurae</name>
    <dbReference type="NCBI Taxonomy" id="547442"/>
    <lineage>
        <taxon>Eukaryota</taxon>
        <taxon>Viridiplantae</taxon>
        <taxon>Streptophyta</taxon>
        <taxon>Embryophyta</taxon>
        <taxon>Tracheophyta</taxon>
        <taxon>Spermatophyta</taxon>
        <taxon>Magnoliopsida</taxon>
        <taxon>Liliopsida</taxon>
        <taxon>Poales</taxon>
        <taxon>Poaceae</taxon>
        <taxon>PACMAD clade</taxon>
        <taxon>Panicoideae</taxon>
        <taxon>Andropogonodae</taxon>
        <taxon>Paspaleae</taxon>
        <taxon>Paspalinae</taxon>
        <taxon>Paspalum</taxon>
    </lineage>
</organism>
<sequence>MTRIGGYKIMKMMATTPEPESDQLYSRINIPGGWWLETQILWIDVSFMVRAIPKSERAGGHGSKGSSCRLKE</sequence>
<evidence type="ECO:0000313" key="1">
    <source>
        <dbReference type="EMBL" id="WVZ89981.1"/>
    </source>
</evidence>
<dbReference type="AlphaFoldDB" id="A0AAQ3X9Y1"/>